<comment type="caution">
    <text evidence="4">The sequence shown here is derived from an EMBL/GenBank/DDBJ whole genome shotgun (WGS) entry which is preliminary data.</text>
</comment>
<feature type="signal peptide" evidence="1">
    <location>
        <begin position="1"/>
        <end position="22"/>
    </location>
</feature>
<evidence type="ECO:0000259" key="3">
    <source>
        <dbReference type="Pfam" id="PF17390"/>
    </source>
</evidence>
<feature type="domain" description="Alpha-L-rhamnosidase C-terminal" evidence="3">
    <location>
        <begin position="510"/>
        <end position="567"/>
    </location>
</feature>
<dbReference type="InterPro" id="IPR035396">
    <property type="entry name" value="Bac_rhamnosid6H"/>
</dbReference>
<sequence length="571" mass="63520" precursor="true">MFQRAIFPIVLTVILVGQDAVAQTAVVDPRTRTYVVPKRVLWVSDDSRVENADALLKEGNGQVTLDEVDPCIVHEGGAILLDFGRELHGGVQITVGRMKGKEPARFRVRFGESASEAMSDILGGTATNDHAIRDQSLLVPWLGSTEIGQTGFRFVRLDLHDQGRSIPLVSVRAVSLMRDLEYLGSFKCSDNRLNEIWDVGAYTVHLNMQDYLWDGIKRDRLVWVGDMHPETMTIFSVFGANPIIPKSLDLSRRQTPLPKWMNGISSYSMWWVLIHGEWFKFTGDRDYLAEQKEYLLPLLDQLCQCVDEQGKENLPEGRFLDWPSKANQQATHAGLHALLIMTLESGADLCNTLDATDQAQKCRQTLDRLRAYTPDPGQSKQAAALMALAELQDAKELNQVVMAVGGAKGMSTFYGYYVLRARAEAGDVQGCLDCIREYWGGMLNLGATSFWEDFDLAWTENAARIDELVPDGKKDIHGDCGAYCYVGFRHSLCHGWASGPTAWLSEYVLGVRVLEPGCASVAIQPNLGDLDWVEGTFPTPHGLIRIRHDKQSDGTIKTDVQAPSEVTIVRS</sequence>
<accession>A0A5C6DYZ4</accession>
<dbReference type="AlphaFoldDB" id="A0A5C6DYZ4"/>
<dbReference type="Gene3D" id="2.60.420.10">
    <property type="entry name" value="Maltose phosphorylase, domain 3"/>
    <property type="match status" value="1"/>
</dbReference>
<dbReference type="InterPro" id="IPR035398">
    <property type="entry name" value="Bac_rhamnosid_C"/>
</dbReference>
<evidence type="ECO:0000259" key="2">
    <source>
        <dbReference type="Pfam" id="PF17389"/>
    </source>
</evidence>
<keyword evidence="1" id="KW-0732">Signal</keyword>
<gene>
    <name evidence="4" type="ORF">Poly41_14650</name>
</gene>
<name>A0A5C6DYZ4_9BACT</name>
<proteinExistence type="predicted"/>
<dbReference type="Proteomes" id="UP000319143">
    <property type="component" value="Unassembled WGS sequence"/>
</dbReference>
<dbReference type="PANTHER" id="PTHR34987">
    <property type="entry name" value="C, PUTATIVE (AFU_ORTHOLOGUE AFUA_3G02880)-RELATED"/>
    <property type="match status" value="1"/>
</dbReference>
<dbReference type="InterPro" id="IPR008928">
    <property type="entry name" value="6-hairpin_glycosidase_sf"/>
</dbReference>
<dbReference type="Pfam" id="PF17390">
    <property type="entry name" value="Bac_rhamnosid_C"/>
    <property type="match status" value="1"/>
</dbReference>
<dbReference type="PANTHER" id="PTHR34987:SF4">
    <property type="entry name" value="ALPHA-L-RHAMNOSIDASE C-TERMINAL DOMAIN-CONTAINING PROTEIN"/>
    <property type="match status" value="1"/>
</dbReference>
<dbReference type="OrthoDB" id="9761045at2"/>
<dbReference type="InterPro" id="IPR012341">
    <property type="entry name" value="6hp_glycosidase-like_sf"/>
</dbReference>
<protein>
    <submittedName>
        <fullName evidence="4">Bacterial alpha-L-rhamnosidase</fullName>
    </submittedName>
</protein>
<feature type="domain" description="Alpha-L-rhamnosidase six-hairpin glycosidase" evidence="2">
    <location>
        <begin position="183"/>
        <end position="371"/>
    </location>
</feature>
<dbReference type="Pfam" id="PF17389">
    <property type="entry name" value="Bac_rhamnosid6H"/>
    <property type="match status" value="1"/>
</dbReference>
<keyword evidence="5" id="KW-1185">Reference proteome</keyword>
<dbReference type="GO" id="GO:0005975">
    <property type="term" value="P:carbohydrate metabolic process"/>
    <property type="evidence" value="ECO:0007669"/>
    <property type="project" value="InterPro"/>
</dbReference>
<reference evidence="4 5" key="1">
    <citation type="submission" date="2019-02" db="EMBL/GenBank/DDBJ databases">
        <title>Deep-cultivation of Planctomycetes and their phenomic and genomic characterization uncovers novel biology.</title>
        <authorList>
            <person name="Wiegand S."/>
            <person name="Jogler M."/>
            <person name="Boedeker C."/>
            <person name="Pinto D."/>
            <person name="Vollmers J."/>
            <person name="Rivas-Marin E."/>
            <person name="Kohn T."/>
            <person name="Peeters S.H."/>
            <person name="Heuer A."/>
            <person name="Rast P."/>
            <person name="Oberbeckmann S."/>
            <person name="Bunk B."/>
            <person name="Jeske O."/>
            <person name="Meyerdierks A."/>
            <person name="Storesund J.E."/>
            <person name="Kallscheuer N."/>
            <person name="Luecker S."/>
            <person name="Lage O.M."/>
            <person name="Pohl T."/>
            <person name="Merkel B.J."/>
            <person name="Hornburger P."/>
            <person name="Mueller R.-W."/>
            <person name="Bruemmer F."/>
            <person name="Labrenz M."/>
            <person name="Spormann A.M."/>
            <person name="Op Den Camp H."/>
            <person name="Overmann J."/>
            <person name="Amann R."/>
            <person name="Jetten M.S.M."/>
            <person name="Mascher T."/>
            <person name="Medema M.H."/>
            <person name="Devos D.P."/>
            <person name="Kaster A.-K."/>
            <person name="Ovreas L."/>
            <person name="Rohde M."/>
            <person name="Galperin M.Y."/>
            <person name="Jogler C."/>
        </authorList>
    </citation>
    <scope>NUCLEOTIDE SEQUENCE [LARGE SCALE GENOMIC DNA]</scope>
    <source>
        <strain evidence="4 5">Poly41</strain>
    </source>
</reference>
<dbReference type="Gene3D" id="1.50.10.10">
    <property type="match status" value="1"/>
</dbReference>
<evidence type="ECO:0000313" key="5">
    <source>
        <dbReference type="Proteomes" id="UP000319143"/>
    </source>
</evidence>
<dbReference type="EMBL" id="SJPV01000002">
    <property type="protein sequence ID" value="TWU40631.1"/>
    <property type="molecule type" value="Genomic_DNA"/>
</dbReference>
<evidence type="ECO:0000256" key="1">
    <source>
        <dbReference type="SAM" id="SignalP"/>
    </source>
</evidence>
<evidence type="ECO:0000313" key="4">
    <source>
        <dbReference type="EMBL" id="TWU40631.1"/>
    </source>
</evidence>
<dbReference type="SUPFAM" id="SSF48208">
    <property type="entry name" value="Six-hairpin glycosidases"/>
    <property type="match status" value="1"/>
</dbReference>
<dbReference type="RefSeq" id="WP_146525209.1">
    <property type="nucleotide sequence ID" value="NZ_SJPV01000002.1"/>
</dbReference>
<organism evidence="4 5">
    <name type="scientific">Novipirellula artificiosorum</name>
    <dbReference type="NCBI Taxonomy" id="2528016"/>
    <lineage>
        <taxon>Bacteria</taxon>
        <taxon>Pseudomonadati</taxon>
        <taxon>Planctomycetota</taxon>
        <taxon>Planctomycetia</taxon>
        <taxon>Pirellulales</taxon>
        <taxon>Pirellulaceae</taxon>
        <taxon>Novipirellula</taxon>
    </lineage>
</organism>
<feature type="chain" id="PRO_5022681171" evidence="1">
    <location>
        <begin position="23"/>
        <end position="571"/>
    </location>
</feature>